<dbReference type="RefSeq" id="WP_289502970.1">
    <property type="nucleotide sequence ID" value="NZ_CP116805.1"/>
</dbReference>
<proteinExistence type="predicted"/>
<protein>
    <submittedName>
        <fullName evidence="1">Uncharacterized protein</fullName>
    </submittedName>
</protein>
<accession>A0AAF0BGG1</accession>
<dbReference type="Gene3D" id="2.30.29.80">
    <property type="match status" value="1"/>
</dbReference>
<dbReference type="EMBL" id="CP116805">
    <property type="protein sequence ID" value="WCL53458.1"/>
    <property type="molecule type" value="Genomic_DNA"/>
</dbReference>
<reference evidence="1" key="1">
    <citation type="submission" date="2023-01" db="EMBL/GenBank/DDBJ databases">
        <title>The genome sequence of Kordiimonadaceae bacterium 6D33.</title>
        <authorList>
            <person name="Liu Y."/>
        </authorList>
    </citation>
    <scope>NUCLEOTIDE SEQUENCE</scope>
    <source>
        <strain evidence="1">6D33</strain>
    </source>
</reference>
<dbReference type="Proteomes" id="UP001217500">
    <property type="component" value="Chromosome"/>
</dbReference>
<name>A0AAF0BGG1_9PROT</name>
<keyword evidence="2" id="KW-1185">Reference proteome</keyword>
<dbReference type="KEGG" id="gso:PH603_13005"/>
<dbReference type="AlphaFoldDB" id="A0AAF0BGG1"/>
<organism evidence="1 2">
    <name type="scientific">Gimibacter soli</name>
    <dbReference type="NCBI Taxonomy" id="3024400"/>
    <lineage>
        <taxon>Bacteria</taxon>
        <taxon>Pseudomonadati</taxon>
        <taxon>Pseudomonadota</taxon>
        <taxon>Alphaproteobacteria</taxon>
        <taxon>Kordiimonadales</taxon>
        <taxon>Temperatibacteraceae</taxon>
        <taxon>Gimibacter</taxon>
    </lineage>
</organism>
<sequence length="749" mass="79872">MQESPIRYEDLIGSAREALERFAPGLWTDFNAHDPGITALEYLAEALADCSYRIGLPVADLIASGPGGAPLPSPPDLLATVPVTDGDVRALLIDIPEVRNAWIIGKTGGLLQVAIDTVRPLGPAEQSWLRRDARERLVRQRLVGTDIGEIALAKRGLIGASVTVAAGRDADTEASATAVTLALDAILMNLPAYRIDERAGENAVASGPAVNRGIFDTTSMAASNLQAQVDLASIADQIEKELADLQVRDLFLWRKDDAGTTVEAAGGMLQLEEHCAYMLDTGDMALSVLVNGRQVKPDLNRLVKAIEQGRAPRARLYPGDDEAIDHGTQRTDLASYPSVQRDFPALYGLKRGSLSPKASDTRQAQAKQLQAFLLMLEQPVADLLARLSGSAALLGLTSADRSIAAGTVEFDHLHKGLENAPAALTAASRDDLAASAETARLHRGWGRFTAALVAKDDLPSPAGLPSADLASLAHQPLAGWNYLEPPTTPGRLTPFERLAAGLCLRPHDDGPPLKDRLTIIADDAEYRFRLDQGGDALPLLSRDCFSDPASTEAAAAVAGLSLPLRDRYRIETRRASGTPGYRVSLIDESGATLAHSTLAFDSRAAAEKAIEASVRNAEPEGGSGIYLVEHLLLRPADAGGKALSPAFCHQVTLVVPAAPERWQPQADLTTLDWLVAEALPAHLLVNILPLPAADLIAFEEAYFAWLDDFWGGGPALGHTRLGVIAELGRHGIGGWAEIERKEVPDAEEN</sequence>
<gene>
    <name evidence="1" type="ORF">PH603_13005</name>
</gene>
<evidence type="ECO:0000313" key="1">
    <source>
        <dbReference type="EMBL" id="WCL53458.1"/>
    </source>
</evidence>
<evidence type="ECO:0000313" key="2">
    <source>
        <dbReference type="Proteomes" id="UP001217500"/>
    </source>
</evidence>